<dbReference type="EMBL" id="CP011390">
    <property type="protein sequence ID" value="ANE49152.1"/>
    <property type="molecule type" value="Genomic_DNA"/>
</dbReference>
<dbReference type="OrthoDB" id="9805931at2"/>
<dbReference type="PANTHER" id="PTHR36504">
    <property type="entry name" value="LIPOPOLYSACCHARIDE EXPORT SYSTEM PROTEIN LPTA"/>
    <property type="match status" value="1"/>
</dbReference>
<reference evidence="5 6" key="2">
    <citation type="journal article" date="2016" name="Int. J. Syst. Evol. Microbiol.">
        <title>Flavisolibacter tropicus sp. nov., isolated from tropical soil.</title>
        <authorList>
            <person name="Lee J.J."/>
            <person name="Kang M.S."/>
            <person name="Kim G.S."/>
            <person name="Lee C.S."/>
            <person name="Lim S."/>
            <person name="Lee J."/>
            <person name="Roh S.H."/>
            <person name="Kang H."/>
            <person name="Ha J.M."/>
            <person name="Bae S."/>
            <person name="Jung H.Y."/>
            <person name="Kim M.K."/>
        </authorList>
    </citation>
    <scope>NUCLEOTIDE SEQUENCE [LARGE SCALE GENOMIC DNA]</scope>
    <source>
        <strain evidence="5 6">LCS9</strain>
    </source>
</reference>
<dbReference type="GO" id="GO:0030288">
    <property type="term" value="C:outer membrane-bounded periplasmic space"/>
    <property type="evidence" value="ECO:0007669"/>
    <property type="project" value="TreeGrafter"/>
</dbReference>
<reference evidence="6" key="1">
    <citation type="submission" date="2015-01" db="EMBL/GenBank/DDBJ databases">
        <title>Flavisolibacter sp./LCS9/ whole genome sequencing.</title>
        <authorList>
            <person name="Kim M.K."/>
            <person name="Srinivasan S."/>
            <person name="Lee J.-J."/>
        </authorList>
    </citation>
    <scope>NUCLEOTIDE SEQUENCE [LARGE SCALE GENOMIC DNA]</scope>
    <source>
        <strain evidence="6">LCS9</strain>
    </source>
</reference>
<dbReference type="STRING" id="1492898.SY85_00175"/>
<feature type="domain" description="Organic solvent tolerance-like N-terminal" evidence="4">
    <location>
        <begin position="47"/>
        <end position="187"/>
    </location>
</feature>
<feature type="chain" id="PRO_5008000979" description="Organic solvent tolerance-like N-terminal domain-containing protein" evidence="3">
    <location>
        <begin position="23"/>
        <end position="539"/>
    </location>
</feature>
<dbReference type="GO" id="GO:0015920">
    <property type="term" value="P:lipopolysaccharide transport"/>
    <property type="evidence" value="ECO:0007669"/>
    <property type="project" value="TreeGrafter"/>
</dbReference>
<feature type="signal peptide" evidence="3">
    <location>
        <begin position="1"/>
        <end position="22"/>
    </location>
</feature>
<protein>
    <recommendedName>
        <fullName evidence="4">Organic solvent tolerance-like N-terminal domain-containing protein</fullName>
    </recommendedName>
</protein>
<dbReference type="InterPro" id="IPR052037">
    <property type="entry name" value="LPS_export_LptA"/>
</dbReference>
<evidence type="ECO:0000313" key="5">
    <source>
        <dbReference type="EMBL" id="ANE49152.1"/>
    </source>
</evidence>
<sequence length="539" mass="61121">MKIRLILLLVSLLSLVAADAQTAPADSVQPLHILPPTQRQSYKKLPDGSELQILAGKVKVRQGTTYFYCDSLVVNTNTRILEAYGHVHINDSDTAHVYSNYLRYLLNERKAYLTGNVKLTDGHGILTTKELEYDLATKVGTYKNGGRVVNKKSVLTSEEGVYYADIRDVYFKKNVKLKDPAYDLQTDSMIYNTETQMARFITETFMKDSSGRTIQTREGYYDLRSGHAEFSQRTRIQDKSMVVLGDQIANDDSSGIIQIRGNGVLIDTSQGVNILANEIFANKKTGAYLATKKPLMIIRQEKDSIYVAADTLFSAKLTDLYKIPDTVQKKAAPVAKNSKKPNTNSPRLNNDSTNRYFEAFRNVRIYSDSVQAVSDSLFYSFKDSTFRLYDNPVVWSKKSQVTGDTIYLFTKNKKADRFQVFENSFVVNESQIGVYNQVKANRMDGQFKEGNIDTIGAKGNAESIYFIQDKDSAYTGVNQTTSELMDVYFDKGELHKVVLRNTIKGTLTPISQKSPESARLEKFQWLERRRPKTKYELFE</sequence>
<proteinExistence type="predicted"/>
<dbReference type="GO" id="GO:0017089">
    <property type="term" value="F:glycolipid transfer activity"/>
    <property type="evidence" value="ECO:0007669"/>
    <property type="project" value="TreeGrafter"/>
</dbReference>
<evidence type="ECO:0000259" key="4">
    <source>
        <dbReference type="Pfam" id="PF13100"/>
    </source>
</evidence>
<organism evidence="5 6">
    <name type="scientific">Flavisolibacter tropicus</name>
    <dbReference type="NCBI Taxonomy" id="1492898"/>
    <lineage>
        <taxon>Bacteria</taxon>
        <taxon>Pseudomonadati</taxon>
        <taxon>Bacteroidota</taxon>
        <taxon>Chitinophagia</taxon>
        <taxon>Chitinophagales</taxon>
        <taxon>Chitinophagaceae</taxon>
        <taxon>Flavisolibacter</taxon>
    </lineage>
</organism>
<dbReference type="AlphaFoldDB" id="A0A172TQ95"/>
<dbReference type="Proteomes" id="UP000077177">
    <property type="component" value="Chromosome"/>
</dbReference>
<evidence type="ECO:0000256" key="2">
    <source>
        <dbReference type="SAM" id="MobiDB-lite"/>
    </source>
</evidence>
<dbReference type="InterPro" id="IPR005653">
    <property type="entry name" value="OstA-like_N"/>
</dbReference>
<feature type="compositionally biased region" description="Polar residues" evidence="2">
    <location>
        <begin position="340"/>
        <end position="351"/>
    </location>
</feature>
<dbReference type="Gene3D" id="2.60.450.10">
    <property type="entry name" value="Lipopolysaccharide (LPS) transport protein A like domain"/>
    <property type="match status" value="2"/>
</dbReference>
<dbReference type="GO" id="GO:0009279">
    <property type="term" value="C:cell outer membrane"/>
    <property type="evidence" value="ECO:0007669"/>
    <property type="project" value="TreeGrafter"/>
</dbReference>
<keyword evidence="1 3" id="KW-0732">Signal</keyword>
<name>A0A172TQ95_9BACT</name>
<dbReference type="Pfam" id="PF13100">
    <property type="entry name" value="OstA_2"/>
    <property type="match status" value="1"/>
</dbReference>
<evidence type="ECO:0000256" key="3">
    <source>
        <dbReference type="SAM" id="SignalP"/>
    </source>
</evidence>
<dbReference type="PANTHER" id="PTHR36504:SF1">
    <property type="entry name" value="LIPOPOLYSACCHARIDE EXPORT SYSTEM PROTEIN LPTA"/>
    <property type="match status" value="1"/>
</dbReference>
<gene>
    <name evidence="5" type="ORF">SY85_00175</name>
</gene>
<dbReference type="RefSeq" id="WP_066401155.1">
    <property type="nucleotide sequence ID" value="NZ_CP011390.1"/>
</dbReference>
<dbReference type="KEGG" id="fla:SY85_00175"/>
<evidence type="ECO:0000256" key="1">
    <source>
        <dbReference type="ARBA" id="ARBA00022729"/>
    </source>
</evidence>
<feature type="region of interest" description="Disordered" evidence="2">
    <location>
        <begin position="331"/>
        <end position="351"/>
    </location>
</feature>
<keyword evidence="6" id="KW-1185">Reference proteome</keyword>
<evidence type="ECO:0000313" key="6">
    <source>
        <dbReference type="Proteomes" id="UP000077177"/>
    </source>
</evidence>
<accession>A0A172TQ95</accession>